<evidence type="ECO:0000313" key="1">
    <source>
        <dbReference type="EMBL" id="AVB75898.1"/>
    </source>
</evidence>
<organism evidence="1 2">
    <name type="scientific">Methanococcus maripaludis</name>
    <name type="common">Methanococcus deltae</name>
    <dbReference type="NCBI Taxonomy" id="39152"/>
    <lineage>
        <taxon>Archaea</taxon>
        <taxon>Methanobacteriati</taxon>
        <taxon>Methanobacteriota</taxon>
        <taxon>Methanomada group</taxon>
        <taxon>Methanococci</taxon>
        <taxon>Methanococcales</taxon>
        <taxon>Methanococcaceae</taxon>
        <taxon>Methanococcus</taxon>
    </lineage>
</organism>
<protein>
    <recommendedName>
        <fullName evidence="3">mRNA-degrading endonuclease RelE of RelBE toxin-antitoxin system</fullName>
    </recommendedName>
</protein>
<dbReference type="RefSeq" id="WP_104837519.1">
    <property type="nucleotide sequence ID" value="NZ_CP026606.1"/>
</dbReference>
<gene>
    <name evidence="1" type="ORF">MMJJ_04810</name>
</gene>
<evidence type="ECO:0000313" key="2">
    <source>
        <dbReference type="Proteomes" id="UP000239462"/>
    </source>
</evidence>
<dbReference type="AlphaFoldDB" id="A0A2L1C935"/>
<accession>A0A2L1C935</accession>
<reference evidence="2" key="1">
    <citation type="journal article" date="2018" name="Genome Announc.">
        <title>Complete Genome Sequence of the Methanococcus maripaludis Type Strain JJ (DSM 2067), a Model for Selenoprotein Synthesis in Archaea.</title>
        <authorList>
            <person name="Poehlein A."/>
            <person name="Heym D."/>
            <person name="Quitzke V."/>
            <person name="Fersch J."/>
            <person name="Daniel R."/>
            <person name="Rother M."/>
        </authorList>
    </citation>
    <scope>NUCLEOTIDE SEQUENCE [LARGE SCALE GENOMIC DNA]</scope>
    <source>
        <strain evidence="2">DSM 2067</strain>
    </source>
</reference>
<dbReference type="EMBL" id="CP026606">
    <property type="protein sequence ID" value="AVB75898.1"/>
    <property type="molecule type" value="Genomic_DNA"/>
</dbReference>
<sequence>MKDVRVVLSPNAAEIYTKLKESDEKLDKSILNSFLEKVEILKTNVHYGDPVSKKLIPKEYVKTYEIKNLFRFELPQFFRVTYTITNGTTGIEIIVLVLDIMDHKTYNKKFGYKNR</sequence>
<dbReference type="KEGG" id="mmad:MMJJ_04810"/>
<evidence type="ECO:0008006" key="3">
    <source>
        <dbReference type="Google" id="ProtNLM"/>
    </source>
</evidence>
<dbReference type="GeneID" id="36101575"/>
<dbReference type="Proteomes" id="UP000239462">
    <property type="component" value="Chromosome"/>
</dbReference>
<proteinExistence type="predicted"/>
<name>A0A2L1C935_METMI</name>